<dbReference type="EMBL" id="CABVHK010000004">
    <property type="protein sequence ID" value="VVM66791.1"/>
    <property type="molecule type" value="Genomic_DNA"/>
</dbReference>
<gene>
    <name evidence="1" type="ORF">PS662_01592</name>
</gene>
<sequence length="41" mass="4574">MLSSFNTWIKLALGLLVLFCGPTLYMISFGVESWVFTSTIS</sequence>
<organism evidence="1 2">
    <name type="scientific">Pseudomonas fluorescens</name>
    <dbReference type="NCBI Taxonomy" id="294"/>
    <lineage>
        <taxon>Bacteria</taxon>
        <taxon>Pseudomonadati</taxon>
        <taxon>Pseudomonadota</taxon>
        <taxon>Gammaproteobacteria</taxon>
        <taxon>Pseudomonadales</taxon>
        <taxon>Pseudomonadaceae</taxon>
        <taxon>Pseudomonas</taxon>
    </lineage>
</organism>
<dbReference type="AlphaFoldDB" id="A0A5E6RFD4"/>
<name>A0A5E6RFD4_PSEFL</name>
<accession>A0A5E6RFD4</accession>
<reference evidence="1 2" key="1">
    <citation type="submission" date="2019-09" db="EMBL/GenBank/DDBJ databases">
        <authorList>
            <person name="Chandra G."/>
            <person name="Truman W A."/>
        </authorList>
    </citation>
    <scope>NUCLEOTIDE SEQUENCE [LARGE SCALE GENOMIC DNA]</scope>
    <source>
        <strain evidence="1">PS662</strain>
    </source>
</reference>
<proteinExistence type="predicted"/>
<dbReference type="Proteomes" id="UP000326953">
    <property type="component" value="Unassembled WGS sequence"/>
</dbReference>
<evidence type="ECO:0000313" key="2">
    <source>
        <dbReference type="Proteomes" id="UP000326953"/>
    </source>
</evidence>
<protein>
    <submittedName>
        <fullName evidence="1">Uncharacterized protein</fullName>
    </submittedName>
</protein>
<evidence type="ECO:0000313" key="1">
    <source>
        <dbReference type="EMBL" id="VVM66791.1"/>
    </source>
</evidence>